<dbReference type="InterPro" id="IPR000719">
    <property type="entry name" value="Prot_kinase_dom"/>
</dbReference>
<name>A0ABR4I4T3_9EURO</name>
<accession>A0ABR4I4T3</accession>
<evidence type="ECO:0000313" key="2">
    <source>
        <dbReference type="EMBL" id="KAL2822773.1"/>
    </source>
</evidence>
<dbReference type="Pfam" id="PF00069">
    <property type="entry name" value="Pkinase"/>
    <property type="match status" value="1"/>
</dbReference>
<dbReference type="InterPro" id="IPR011009">
    <property type="entry name" value="Kinase-like_dom_sf"/>
</dbReference>
<keyword evidence="3" id="KW-1185">Reference proteome</keyword>
<dbReference type="Gene3D" id="1.10.510.10">
    <property type="entry name" value="Transferase(Phosphotransferase) domain 1"/>
    <property type="match status" value="1"/>
</dbReference>
<evidence type="ECO:0000259" key="1">
    <source>
        <dbReference type="PROSITE" id="PS50011"/>
    </source>
</evidence>
<organism evidence="2 3">
    <name type="scientific">Aspergillus cavernicola</name>
    <dbReference type="NCBI Taxonomy" id="176166"/>
    <lineage>
        <taxon>Eukaryota</taxon>
        <taxon>Fungi</taxon>
        <taxon>Dikarya</taxon>
        <taxon>Ascomycota</taxon>
        <taxon>Pezizomycotina</taxon>
        <taxon>Eurotiomycetes</taxon>
        <taxon>Eurotiomycetidae</taxon>
        <taxon>Eurotiales</taxon>
        <taxon>Aspergillaceae</taxon>
        <taxon>Aspergillus</taxon>
        <taxon>Aspergillus subgen. Nidulantes</taxon>
    </lineage>
</organism>
<reference evidence="2 3" key="1">
    <citation type="submission" date="2024-07" db="EMBL/GenBank/DDBJ databases">
        <title>Section-level genome sequencing and comparative genomics of Aspergillus sections Usti and Cavernicolus.</title>
        <authorList>
            <consortium name="Lawrence Berkeley National Laboratory"/>
            <person name="Nybo J.L."/>
            <person name="Vesth T.C."/>
            <person name="Theobald S."/>
            <person name="Frisvad J.C."/>
            <person name="Larsen T.O."/>
            <person name="Kjaerboelling I."/>
            <person name="Rothschild-Mancinelli K."/>
            <person name="Lyhne E.K."/>
            <person name="Kogle M.E."/>
            <person name="Barry K."/>
            <person name="Clum A."/>
            <person name="Na H."/>
            <person name="Ledsgaard L."/>
            <person name="Lin J."/>
            <person name="Lipzen A."/>
            <person name="Kuo A."/>
            <person name="Riley R."/>
            <person name="Mondo S."/>
            <person name="LaButti K."/>
            <person name="Haridas S."/>
            <person name="Pangalinan J."/>
            <person name="Salamov A.A."/>
            <person name="Simmons B.A."/>
            <person name="Magnuson J.K."/>
            <person name="Chen J."/>
            <person name="Drula E."/>
            <person name="Henrissat B."/>
            <person name="Wiebenga A."/>
            <person name="Lubbers R.J."/>
            <person name="Gomes A.C."/>
            <person name="Makela M.R."/>
            <person name="Stajich J."/>
            <person name="Grigoriev I.V."/>
            <person name="Mortensen U.H."/>
            <person name="De vries R.P."/>
            <person name="Baker S.E."/>
            <person name="Andersen M.R."/>
        </authorList>
    </citation>
    <scope>NUCLEOTIDE SEQUENCE [LARGE SCALE GENOMIC DNA]</scope>
    <source>
        <strain evidence="2 3">CBS 600.67</strain>
    </source>
</reference>
<dbReference type="PROSITE" id="PS50011">
    <property type="entry name" value="PROTEIN_KINASE_DOM"/>
    <property type="match status" value="1"/>
</dbReference>
<dbReference type="Proteomes" id="UP001610335">
    <property type="component" value="Unassembled WGS sequence"/>
</dbReference>
<sequence>MVPGYLSIFNCRLTSYNLLILLHIRGKKRYIVLGSAGAIFEDNNRQIIKTPIKHDLRECSEEVVEVFKQIEYISEQCMSREKLIYRTLPKNANILDCLAITERGLHFPHHRLGNPIHIRDRWIKNAIDAIILVHDHGVIYAGIGTRNFLVAEDLSIKLCDFAGSVIGDQATLVEEKDRYRIAPRSPRTVKTDLFALGCLIYEISSGAHPYSEIEDLDEVARLYAAQVFPPLDGFR</sequence>
<proteinExistence type="predicted"/>
<evidence type="ECO:0000313" key="3">
    <source>
        <dbReference type="Proteomes" id="UP001610335"/>
    </source>
</evidence>
<dbReference type="EMBL" id="JBFXLS010000056">
    <property type="protein sequence ID" value="KAL2822773.1"/>
    <property type="molecule type" value="Genomic_DNA"/>
</dbReference>
<dbReference type="SUPFAM" id="SSF56112">
    <property type="entry name" value="Protein kinase-like (PK-like)"/>
    <property type="match status" value="1"/>
</dbReference>
<feature type="domain" description="Protein kinase" evidence="1">
    <location>
        <begin position="1"/>
        <end position="235"/>
    </location>
</feature>
<gene>
    <name evidence="2" type="ORF">BDW59DRAFT_173709</name>
</gene>
<comment type="caution">
    <text evidence="2">The sequence shown here is derived from an EMBL/GenBank/DDBJ whole genome shotgun (WGS) entry which is preliminary data.</text>
</comment>
<protein>
    <submittedName>
        <fullName evidence="2">Kinase-like protein</fullName>
    </submittedName>
</protein>